<evidence type="ECO:0000313" key="1">
    <source>
        <dbReference type="EMBL" id="KAJ1672915.1"/>
    </source>
</evidence>
<comment type="caution">
    <text evidence="1">The sequence shown here is derived from an EMBL/GenBank/DDBJ whole genome shotgun (WGS) entry which is preliminary data.</text>
</comment>
<organism evidence="1 2">
    <name type="scientific">Spiromyces aspiralis</name>
    <dbReference type="NCBI Taxonomy" id="68401"/>
    <lineage>
        <taxon>Eukaryota</taxon>
        <taxon>Fungi</taxon>
        <taxon>Fungi incertae sedis</taxon>
        <taxon>Zoopagomycota</taxon>
        <taxon>Kickxellomycotina</taxon>
        <taxon>Kickxellomycetes</taxon>
        <taxon>Kickxellales</taxon>
        <taxon>Kickxellaceae</taxon>
        <taxon>Spiromyces</taxon>
    </lineage>
</organism>
<dbReference type="Proteomes" id="UP001145114">
    <property type="component" value="Unassembled WGS sequence"/>
</dbReference>
<accession>A0ACC1HAB0</accession>
<gene>
    <name evidence="1" type="ORF">EV182_006240</name>
</gene>
<keyword evidence="2" id="KW-1185">Reference proteome</keyword>
<sequence>GKQNPDTRQQGYIFMVYSELQSYVFRTVDKDDYDLWQRVLKAVQGSHLSGPTNSYGGSYANGSLVSRMGTIQSHGSSNSSSSSSGGAGSATTENLIRHSGDRPAHRRRSKSEVIHPLSLVSSLAAIEPRFEAGDGTPVYRGYMTQKLLDGYGFRRRFFVLEPTKITVYAKEEMEGGEKDSKSAEQVIALDSSSMWVEICRLGGRSLLTVIQDRPATTVTYSRTLDGRRDNSSIGSISNTHYSDNGQPQIPVEILRCIFERDHEAVRWKQALSVVAGLPIQDNTLGAGGSSIGAHLTPMASRKGGSVTLAFASSPPSQPTSAIDTS</sequence>
<reference evidence="1" key="1">
    <citation type="submission" date="2022-06" db="EMBL/GenBank/DDBJ databases">
        <title>Phylogenomic reconstructions and comparative analyses of Kickxellomycotina fungi.</title>
        <authorList>
            <person name="Reynolds N.K."/>
            <person name="Stajich J.E."/>
            <person name="Barry K."/>
            <person name="Grigoriev I.V."/>
            <person name="Crous P."/>
            <person name="Smith M.E."/>
        </authorList>
    </citation>
    <scope>NUCLEOTIDE SEQUENCE</scope>
    <source>
        <strain evidence="1">RSA 2271</strain>
    </source>
</reference>
<name>A0ACC1HAB0_9FUNG</name>
<feature type="non-terminal residue" evidence="1">
    <location>
        <position position="325"/>
    </location>
</feature>
<feature type="non-terminal residue" evidence="1">
    <location>
        <position position="1"/>
    </location>
</feature>
<proteinExistence type="predicted"/>
<protein>
    <submittedName>
        <fullName evidence="1">Uncharacterized protein</fullName>
    </submittedName>
</protein>
<evidence type="ECO:0000313" key="2">
    <source>
        <dbReference type="Proteomes" id="UP001145114"/>
    </source>
</evidence>
<dbReference type="EMBL" id="JAMZIH010007641">
    <property type="protein sequence ID" value="KAJ1672915.1"/>
    <property type="molecule type" value="Genomic_DNA"/>
</dbReference>